<dbReference type="OrthoDB" id="9935880at2759"/>
<organism evidence="2 3">
    <name type="scientific">Geotrypetes seraphini</name>
    <name type="common">Gaboon caecilian</name>
    <name type="synonym">Caecilia seraphini</name>
    <dbReference type="NCBI Taxonomy" id="260995"/>
    <lineage>
        <taxon>Eukaryota</taxon>
        <taxon>Metazoa</taxon>
        <taxon>Chordata</taxon>
        <taxon>Craniata</taxon>
        <taxon>Vertebrata</taxon>
        <taxon>Euteleostomi</taxon>
        <taxon>Amphibia</taxon>
        <taxon>Gymnophiona</taxon>
        <taxon>Geotrypetes</taxon>
    </lineage>
</organism>
<sequence>MAAHCCCWCLHCRDVNVNCCWWEEMLKVDKYTGGMVSVTRTLAKHSADCAGQPSQMDVSLLEEQYSCIKEKQKLQTHIIVYKTGENNPIPRESLVSTIALNKRSQKLKALQGHIPVRGVTLEVSSNCNPQDQNATWHTHLDVHRLMQVDNTSHNNTELAINTGIRFDTESDKPAAPSELSTEAKSELTDSWRLSNSSTKESQIMFPSIQRKASLRSITPTTWSSHIPTKIISVSNKYYPFPQKKTPKISEVARRLGLYVTH</sequence>
<evidence type="ECO:0000259" key="1">
    <source>
        <dbReference type="Pfam" id="PF15733"/>
    </source>
</evidence>
<dbReference type="InterPro" id="IPR032738">
    <property type="entry name" value="Tbc1d30_C"/>
</dbReference>
<keyword evidence="2" id="KW-1185">Reference proteome</keyword>
<name>A0A6P8QJD4_GEOSA</name>
<reference evidence="3" key="1">
    <citation type="submission" date="2025-08" db="UniProtKB">
        <authorList>
            <consortium name="RefSeq"/>
        </authorList>
    </citation>
    <scope>IDENTIFICATION</scope>
</reference>
<dbReference type="InParanoid" id="A0A6P8QJD4"/>
<dbReference type="PANTHER" id="PTHR36290:SF1">
    <property type="entry name" value="RIKEN CDNA D630039A03 GENE"/>
    <property type="match status" value="1"/>
</dbReference>
<dbReference type="Pfam" id="PF15733">
    <property type="entry name" value="DUF4682"/>
    <property type="match status" value="1"/>
</dbReference>
<dbReference type="GeneID" id="117354342"/>
<dbReference type="KEGG" id="gsh:117354342"/>
<dbReference type="Proteomes" id="UP000515159">
    <property type="component" value="Chromosome 2"/>
</dbReference>
<dbReference type="CTD" id="101113984"/>
<gene>
    <name evidence="3" type="primary">C2H9orf152</name>
</gene>
<evidence type="ECO:0000313" key="3">
    <source>
        <dbReference type="RefSeq" id="XP_033787593.1"/>
    </source>
</evidence>
<dbReference type="PANTHER" id="PTHR36290">
    <property type="entry name" value="RIKEN CDNA D630039A03 GENE"/>
    <property type="match status" value="1"/>
</dbReference>
<dbReference type="RefSeq" id="XP_033787593.1">
    <property type="nucleotide sequence ID" value="XM_033931702.1"/>
</dbReference>
<dbReference type="AlphaFoldDB" id="A0A6P8QJD4"/>
<feature type="domain" description="TBC1" evidence="1">
    <location>
        <begin position="58"/>
        <end position="154"/>
    </location>
</feature>
<proteinExistence type="predicted"/>
<dbReference type="FunCoup" id="A0A6P8QJD4">
    <property type="interactions" value="9"/>
</dbReference>
<protein>
    <submittedName>
        <fullName evidence="3">Uncharacterized protein C9orf152 homolog</fullName>
    </submittedName>
</protein>
<evidence type="ECO:0000313" key="2">
    <source>
        <dbReference type="Proteomes" id="UP000515159"/>
    </source>
</evidence>
<accession>A0A6P8QJD4</accession>